<keyword evidence="3" id="KW-0949">S-adenosyl-L-methionine</keyword>
<dbReference type="EMBL" id="OU015584">
    <property type="protein sequence ID" value="CAG5086698.1"/>
    <property type="molecule type" value="Genomic_DNA"/>
</dbReference>
<keyword evidence="4" id="KW-0694">RNA-binding</keyword>
<protein>
    <submittedName>
        <fullName evidence="5">Ornithine lipid N-methyltransferase</fullName>
        <ecNumber evidence="5">2.1.1.344</ecNumber>
    </submittedName>
</protein>
<dbReference type="Proteomes" id="UP000683507">
    <property type="component" value="Chromosome"/>
</dbReference>
<reference evidence="5" key="1">
    <citation type="submission" date="2021-04" db="EMBL/GenBank/DDBJ databases">
        <authorList>
            <person name="Rodrigo-Torres L."/>
            <person name="Arahal R. D."/>
            <person name="Lucena T."/>
        </authorList>
    </citation>
    <scope>NUCLEOTIDE SEQUENCE</scope>
    <source>
        <strain evidence="5">AS29M-1</strain>
    </source>
</reference>
<dbReference type="InterPro" id="IPR029063">
    <property type="entry name" value="SAM-dependent_MTases_sf"/>
</dbReference>
<keyword evidence="2 5" id="KW-0808">Transferase</keyword>
<accession>A0A916JQE9</accession>
<evidence type="ECO:0000313" key="6">
    <source>
        <dbReference type="Proteomes" id="UP000683507"/>
    </source>
</evidence>
<organism evidence="5 6">
    <name type="scientific">Parvicella tangerina</name>
    <dbReference type="NCBI Taxonomy" id="2829795"/>
    <lineage>
        <taxon>Bacteria</taxon>
        <taxon>Pseudomonadati</taxon>
        <taxon>Bacteroidota</taxon>
        <taxon>Flavobacteriia</taxon>
        <taxon>Flavobacteriales</taxon>
        <taxon>Parvicellaceae</taxon>
        <taxon>Parvicella</taxon>
    </lineage>
</organism>
<dbReference type="EC" id="2.1.1.344" evidence="5"/>
<dbReference type="GO" id="GO:0008168">
    <property type="term" value="F:methyltransferase activity"/>
    <property type="evidence" value="ECO:0007669"/>
    <property type="project" value="UniProtKB-KW"/>
</dbReference>
<dbReference type="KEGG" id="ptan:CRYO30217_03246"/>
<evidence type="ECO:0000256" key="2">
    <source>
        <dbReference type="ARBA" id="ARBA00022679"/>
    </source>
</evidence>
<evidence type="ECO:0000313" key="5">
    <source>
        <dbReference type="EMBL" id="CAG5086698.1"/>
    </source>
</evidence>
<name>A0A916JQE9_9FLAO</name>
<gene>
    <name evidence="5" type="primary">olsG_2</name>
    <name evidence="5" type="ORF">CRYO30217_03246</name>
</gene>
<dbReference type="Pfam" id="PF00398">
    <property type="entry name" value="RrnaAD"/>
    <property type="match status" value="1"/>
</dbReference>
<dbReference type="Gene3D" id="3.40.50.150">
    <property type="entry name" value="Vaccinia Virus protein VP39"/>
    <property type="match status" value="1"/>
</dbReference>
<dbReference type="GO" id="GO:0003723">
    <property type="term" value="F:RNA binding"/>
    <property type="evidence" value="ECO:0007669"/>
    <property type="project" value="UniProtKB-KW"/>
</dbReference>
<dbReference type="GO" id="GO:0032259">
    <property type="term" value="P:methylation"/>
    <property type="evidence" value="ECO:0007669"/>
    <property type="project" value="UniProtKB-KW"/>
</dbReference>
<sequence>MRKEDNVKSEKALFFRNFIKNPTRNASVIPSSKAATKAILKGIDFDQVDVIVELGPGSGVFTKEIIAQAKSGTKIVVIELEASYLDILERKFGDRIILENTSAHLLQDVLQKHGLEKVDLIVSGLPFLKGEIKEKVDQTIMNFTEKGTIYRFFTYMPPIMKKVYKEMPIEKKNMEPWNMPPFWVYGIN</sequence>
<dbReference type="SUPFAM" id="SSF53335">
    <property type="entry name" value="S-adenosyl-L-methionine-dependent methyltransferases"/>
    <property type="match status" value="1"/>
</dbReference>
<proteinExistence type="predicted"/>
<dbReference type="RefSeq" id="WP_258543433.1">
    <property type="nucleotide sequence ID" value="NZ_OU015584.1"/>
</dbReference>
<dbReference type="AlphaFoldDB" id="A0A916JQE9"/>
<keyword evidence="1 5" id="KW-0489">Methyltransferase</keyword>
<evidence type="ECO:0000256" key="3">
    <source>
        <dbReference type="ARBA" id="ARBA00022691"/>
    </source>
</evidence>
<dbReference type="InterPro" id="IPR001737">
    <property type="entry name" value="KsgA/Erm"/>
</dbReference>
<keyword evidence="6" id="KW-1185">Reference proteome</keyword>
<evidence type="ECO:0000256" key="4">
    <source>
        <dbReference type="ARBA" id="ARBA00022884"/>
    </source>
</evidence>
<evidence type="ECO:0000256" key="1">
    <source>
        <dbReference type="ARBA" id="ARBA00022603"/>
    </source>
</evidence>